<sequence length="396" mass="42753">MAERLVTDAERRARIGRRHALAPGHRVDSPEAVVAAMTVLQATEAPSVYLSVGARTEGVTVTDIDRALYDDRSVVKQLAMRRTLFVFPRDLLPAAWGAPSARVAAAERSKMVRNVVGDGRAQDGDLWLEQVGAQVEDLLATSGTLSAKEIREALPILEGKVTISATSPWGGAVPIAPRVLTLLGASGQIVRGRNAGHWRINRPAWTLMGTWLGEHPDPLPAREGYAELVQRWLQTFGPGTEADLVWWLGSTKTAVRHALADVGAVQVDLEGGGPGWVLPDDVEPEPEAAPWAALLPTLDPTTMGWRDRDFYLDPGHTPYLFDSNGNGGTTAWWDGRIVGCWVQDADGVVVPVLQEDVGAEGAAAIAREAARLTTWLSGHVISSVYASWQMKQARLP</sequence>
<dbReference type="RefSeq" id="WP_143781561.1">
    <property type="nucleotide sequence ID" value="NZ_CP041616.1"/>
</dbReference>
<dbReference type="InterPro" id="IPR009351">
    <property type="entry name" value="AlkZ-like"/>
</dbReference>
<dbReference type="PANTHER" id="PTHR38479:SF2">
    <property type="entry name" value="WINGED HELIX DNA-BINDING DOMAIN-CONTAINING PROTEIN"/>
    <property type="match status" value="1"/>
</dbReference>
<evidence type="ECO:0000313" key="1">
    <source>
        <dbReference type="EMBL" id="QDO86898.1"/>
    </source>
</evidence>
<gene>
    <name evidence="1" type="ORF">FNH13_00025</name>
</gene>
<protein>
    <submittedName>
        <fullName evidence="1">Winged helix DNA-binding domain-containing protein</fullName>
    </submittedName>
</protein>
<accession>A0A516G5V4</accession>
<name>A0A516G5V4_9MICO</name>
<reference evidence="1 2" key="1">
    <citation type="submission" date="2019-07" db="EMBL/GenBank/DDBJ databases">
        <title>complete genome sequencing of Ornithinimicrobium sp. H23M54.</title>
        <authorList>
            <person name="Bae J.-W."/>
            <person name="Lee S.-Y."/>
        </authorList>
    </citation>
    <scope>NUCLEOTIDE SEQUENCE [LARGE SCALE GENOMIC DNA]</scope>
    <source>
        <strain evidence="1 2">H23M54</strain>
    </source>
</reference>
<dbReference type="GO" id="GO:0003677">
    <property type="term" value="F:DNA binding"/>
    <property type="evidence" value="ECO:0007669"/>
    <property type="project" value="UniProtKB-KW"/>
</dbReference>
<dbReference type="EMBL" id="CP041616">
    <property type="protein sequence ID" value="QDO86898.1"/>
    <property type="molecule type" value="Genomic_DNA"/>
</dbReference>
<proteinExistence type="predicted"/>
<dbReference type="AlphaFoldDB" id="A0A516G5V4"/>
<keyword evidence="2" id="KW-1185">Reference proteome</keyword>
<organism evidence="1 2">
    <name type="scientific">Ornithinimicrobium ciconiae</name>
    <dbReference type="NCBI Taxonomy" id="2594265"/>
    <lineage>
        <taxon>Bacteria</taxon>
        <taxon>Bacillati</taxon>
        <taxon>Actinomycetota</taxon>
        <taxon>Actinomycetes</taxon>
        <taxon>Micrococcales</taxon>
        <taxon>Ornithinimicrobiaceae</taxon>
        <taxon>Ornithinimicrobium</taxon>
    </lineage>
</organism>
<dbReference type="OrthoDB" id="9148135at2"/>
<evidence type="ECO:0000313" key="2">
    <source>
        <dbReference type="Proteomes" id="UP000315395"/>
    </source>
</evidence>
<dbReference type="KEGG" id="orz:FNH13_00025"/>
<dbReference type="Pfam" id="PF06224">
    <property type="entry name" value="AlkZ-like"/>
    <property type="match status" value="1"/>
</dbReference>
<dbReference type="PANTHER" id="PTHR38479">
    <property type="entry name" value="LMO0824 PROTEIN"/>
    <property type="match status" value="1"/>
</dbReference>
<keyword evidence="1" id="KW-0238">DNA-binding</keyword>
<dbReference type="Proteomes" id="UP000315395">
    <property type="component" value="Chromosome"/>
</dbReference>